<organism evidence="8 9">
    <name type="scientific">Adineta ricciae</name>
    <name type="common">Rotifer</name>
    <dbReference type="NCBI Taxonomy" id="249248"/>
    <lineage>
        <taxon>Eukaryota</taxon>
        <taxon>Metazoa</taxon>
        <taxon>Spiralia</taxon>
        <taxon>Gnathifera</taxon>
        <taxon>Rotifera</taxon>
        <taxon>Eurotatoria</taxon>
        <taxon>Bdelloidea</taxon>
        <taxon>Adinetida</taxon>
        <taxon>Adinetidae</taxon>
        <taxon>Adineta</taxon>
    </lineage>
</organism>
<dbReference type="AlphaFoldDB" id="A0A815APT4"/>
<gene>
    <name evidence="8" type="ORF">EDS130_LOCUS28387</name>
</gene>
<evidence type="ECO:0000256" key="7">
    <source>
        <dbReference type="SAM" id="SignalP"/>
    </source>
</evidence>
<sequence>MNINLSNSIIFNIIVLIIICSSVKSSTSCSIFPSLNCSCFQSNLDLTLTLPIKTYSHLYCQGTSLNQNTFQSPFGSDFKHQNRFRTISIQFFLQQKVEILTNQFDALAMLFSLTESNAQIEIALHFNGFQRIQFHPQAITSNIFQRKHQNTRLKLHFIPTNQFFTGEDNSMNNNEQFQFSKNPFAGLNVSQLKIHIHTLHDRFSSSSTFEDIFNNTNIGELHFDGSIIPPDQSQLPKSFKGFVRSLTLHRHVDTIDSTAFPYYSHVLSYNIHSIEAHSIDLQSFIPLYNNLRGLDLTKPRFEVSINKIIPSLDSLSLDIEYFNEQTLLGARHIHYLKFGPSLRRIHPQVLHSLPIRLRLLDLADINLSEMTTDSLCSLIEFMYRNSQRLINLIFPRTETLTECNCARLILDDIQSNHIYKNHLAQESTCSKQCRFSVCPIISEHFREKYPLITNNQRVISNLYDDLPSVDLFSDPSDMALMSFLVNQSSNEQIARSQSQSTSSASQYADDVNFSRVTHASENKQKKSKTTDYFSWMTLLTDIENRVNLLLQSVSMNTETKPPPPSTATADEAISLMEDNIPLPLTNRQYEDNEKHISQVMITHKAVTQHRLMRWCALLLALGTIVIIWRFVSILILAIWLSSICRPILEWFVNHLPLMNRCREKRSRSGIAAFLLVSLVVIVIIPIVLIVIALTGSTLDFVSSLSNSTTARNAINLLVPPSTDNGTGSSMNSSSQSFVDFIKGGKNTTFNLFERFVIQRDSITDVVQLFGGKALSVLSTVAGATAQFIIGILIFLVSTYTFLLHGPELWNWAIDHSPLSAKHMLRLETAFQETGRGLLIGVGLTCAVQGLVAAIAYLCLQIPRWYALGVLTGLCSLVPILGTAIVWVPITIGLFIQQAHIKAVIMIAVGVLAIGSVDNLLRPVFSKLGSLQMSTLLLLLTIFGGLELLGAWGALLGPLIVRLATEAIRLVREDEDEEEQYCQQQQQQSQPYPVS</sequence>
<dbReference type="InterPro" id="IPR002549">
    <property type="entry name" value="AI-2E-like"/>
</dbReference>
<dbReference type="PANTHER" id="PTHR21716:SF4">
    <property type="entry name" value="TRANSMEMBRANE PROTEIN 245"/>
    <property type="match status" value="1"/>
</dbReference>
<comment type="similarity">
    <text evidence="2">Belongs to the autoinducer-2 exporter (AI-2E) (TC 2.A.86) family.</text>
</comment>
<feature type="signal peptide" evidence="7">
    <location>
        <begin position="1"/>
        <end position="25"/>
    </location>
</feature>
<dbReference type="PANTHER" id="PTHR21716">
    <property type="entry name" value="TRANSMEMBRANE PROTEIN"/>
    <property type="match status" value="1"/>
</dbReference>
<dbReference type="GO" id="GO:0016020">
    <property type="term" value="C:membrane"/>
    <property type="evidence" value="ECO:0007669"/>
    <property type="project" value="UniProtKB-SubCell"/>
</dbReference>
<evidence type="ECO:0000256" key="3">
    <source>
        <dbReference type="ARBA" id="ARBA00022692"/>
    </source>
</evidence>
<evidence type="ECO:0000256" key="6">
    <source>
        <dbReference type="SAM" id="Phobius"/>
    </source>
</evidence>
<feature type="transmembrane region" description="Helical" evidence="6">
    <location>
        <begin position="773"/>
        <end position="796"/>
    </location>
</feature>
<accession>A0A815APT4</accession>
<dbReference type="Proteomes" id="UP000663852">
    <property type="component" value="Unassembled WGS sequence"/>
</dbReference>
<keyword evidence="3 6" id="KW-0812">Transmembrane</keyword>
<reference evidence="8" key="1">
    <citation type="submission" date="2021-02" db="EMBL/GenBank/DDBJ databases">
        <authorList>
            <person name="Nowell W R."/>
        </authorList>
    </citation>
    <scope>NUCLEOTIDE SEQUENCE</scope>
</reference>
<evidence type="ECO:0000256" key="5">
    <source>
        <dbReference type="ARBA" id="ARBA00023136"/>
    </source>
</evidence>
<keyword evidence="7" id="KW-0732">Signal</keyword>
<dbReference type="EMBL" id="CAJNOJ010000184">
    <property type="protein sequence ID" value="CAF1258589.1"/>
    <property type="molecule type" value="Genomic_DNA"/>
</dbReference>
<comment type="subcellular location">
    <subcellularLocation>
        <location evidence="1">Membrane</location>
        <topology evidence="1">Multi-pass membrane protein</topology>
    </subcellularLocation>
</comment>
<feature type="chain" id="PRO_5032410183" evidence="7">
    <location>
        <begin position="26"/>
        <end position="994"/>
    </location>
</feature>
<keyword evidence="5 6" id="KW-0472">Membrane</keyword>
<feature type="transmembrane region" description="Helical" evidence="6">
    <location>
        <begin position="898"/>
        <end position="916"/>
    </location>
</feature>
<evidence type="ECO:0000313" key="9">
    <source>
        <dbReference type="Proteomes" id="UP000663852"/>
    </source>
</evidence>
<evidence type="ECO:0000313" key="8">
    <source>
        <dbReference type="EMBL" id="CAF1258589.1"/>
    </source>
</evidence>
<feature type="transmembrane region" description="Helical" evidence="6">
    <location>
        <begin position="837"/>
        <end position="857"/>
    </location>
</feature>
<evidence type="ECO:0000256" key="1">
    <source>
        <dbReference type="ARBA" id="ARBA00004141"/>
    </source>
</evidence>
<evidence type="ECO:0000256" key="2">
    <source>
        <dbReference type="ARBA" id="ARBA00009773"/>
    </source>
</evidence>
<feature type="transmembrane region" description="Helical" evidence="6">
    <location>
        <begin position="670"/>
        <end position="693"/>
    </location>
</feature>
<protein>
    <submittedName>
        <fullName evidence="8">Uncharacterized protein</fullName>
    </submittedName>
</protein>
<feature type="transmembrane region" description="Helical" evidence="6">
    <location>
        <begin position="936"/>
        <end position="960"/>
    </location>
</feature>
<name>A0A815APT4_ADIRI</name>
<evidence type="ECO:0000256" key="4">
    <source>
        <dbReference type="ARBA" id="ARBA00022989"/>
    </source>
</evidence>
<feature type="transmembrane region" description="Helical" evidence="6">
    <location>
        <begin position="611"/>
        <end position="640"/>
    </location>
</feature>
<keyword evidence="4 6" id="KW-1133">Transmembrane helix</keyword>
<dbReference type="Pfam" id="PF01594">
    <property type="entry name" value="AI-2E_transport"/>
    <property type="match status" value="1"/>
</dbReference>
<dbReference type="OrthoDB" id="10062163at2759"/>
<feature type="transmembrane region" description="Helical" evidence="6">
    <location>
        <begin position="863"/>
        <end position="886"/>
    </location>
</feature>
<proteinExistence type="inferred from homology"/>
<comment type="caution">
    <text evidence="8">The sequence shown here is derived from an EMBL/GenBank/DDBJ whole genome shotgun (WGS) entry which is preliminary data.</text>
</comment>